<dbReference type="OrthoDB" id="397265at2759"/>
<evidence type="ECO:0000259" key="17">
    <source>
        <dbReference type="Pfam" id="PF23469"/>
    </source>
</evidence>
<evidence type="ECO:0000256" key="3">
    <source>
        <dbReference type="ARBA" id="ARBA00006093"/>
    </source>
</evidence>
<dbReference type="GO" id="GO:0006397">
    <property type="term" value="P:mRNA processing"/>
    <property type="evidence" value="ECO:0007669"/>
    <property type="project" value="UniProtKB-KW"/>
</dbReference>
<evidence type="ECO:0000256" key="8">
    <source>
        <dbReference type="ARBA" id="ARBA00022884"/>
    </source>
</evidence>
<comment type="function">
    <text evidence="12">RNA-binding protein involved in pre-mRNA splicing. Interacts with the PRP19C/Prp19 complex/NTC/Nineteen complex which is part of the spliceosome. Involved in regulating splice site selection. Binds preferentially RNA with A/C rich sequences and poly-C stretches.</text>
</comment>
<proteinExistence type="inferred from homology"/>
<feature type="domain" description="KHDC4/BBP-like KH-domain type I" evidence="16">
    <location>
        <begin position="254"/>
        <end position="327"/>
    </location>
</feature>
<evidence type="ECO:0000256" key="12">
    <source>
        <dbReference type="ARBA" id="ARBA00045732"/>
    </source>
</evidence>
<dbReference type="SUPFAM" id="SSF54791">
    <property type="entry name" value="Eukaryotic type KH-domain (KH-domain type I)"/>
    <property type="match status" value="2"/>
</dbReference>
<feature type="compositionally biased region" description="Pro residues" evidence="15">
    <location>
        <begin position="195"/>
        <end position="236"/>
    </location>
</feature>
<dbReference type="InterPro" id="IPR031121">
    <property type="entry name" value="RIK/BLOM7"/>
</dbReference>
<keyword evidence="5" id="KW-0963">Cytoplasm</keyword>
<dbReference type="InterPro" id="IPR047889">
    <property type="entry name" value="KHDC4_KH-I_second"/>
</dbReference>
<dbReference type="GO" id="GO:0005634">
    <property type="term" value="C:nucleus"/>
    <property type="evidence" value="ECO:0007669"/>
    <property type="project" value="UniProtKB-SubCell"/>
</dbReference>
<protein>
    <recommendedName>
        <fullName evidence="4">KH homology domain-containing protein 4</fullName>
    </recommendedName>
    <alternativeName>
        <fullName evidence="11">Brings lots of money 7</fullName>
    </alternativeName>
    <alternativeName>
        <fullName evidence="13 14">Pre-mRNA Splicing factor protein khdc4</fullName>
    </alternativeName>
</protein>
<dbReference type="Pfam" id="PF22675">
    <property type="entry name" value="KH-I_KHDC4-BBP"/>
    <property type="match status" value="1"/>
</dbReference>
<keyword evidence="19" id="KW-1185">Reference proteome</keyword>
<evidence type="ECO:0000256" key="13">
    <source>
        <dbReference type="ARBA" id="ARBA00078995"/>
    </source>
</evidence>
<evidence type="ECO:0000256" key="2">
    <source>
        <dbReference type="ARBA" id="ARBA00004496"/>
    </source>
</evidence>
<evidence type="ECO:0000256" key="4">
    <source>
        <dbReference type="ARBA" id="ARBA00017795"/>
    </source>
</evidence>
<dbReference type="AlphaFoldDB" id="A0A8J4WZB9"/>
<accession>A0A8J4WZB9</accession>
<dbReference type="PANTHER" id="PTHR15744:SF2">
    <property type="entry name" value="KH HOMOLOGY DOMAIN-CONTAINING PROTEIN 4"/>
    <property type="match status" value="1"/>
</dbReference>
<evidence type="ECO:0000256" key="14">
    <source>
        <dbReference type="ARBA" id="ARBA00079430"/>
    </source>
</evidence>
<dbReference type="CDD" id="cd22385">
    <property type="entry name" value="KH-I_KHDC4_rpt1"/>
    <property type="match status" value="1"/>
</dbReference>
<evidence type="ECO:0000256" key="7">
    <source>
        <dbReference type="ARBA" id="ARBA00022664"/>
    </source>
</evidence>
<dbReference type="InterPro" id="IPR036612">
    <property type="entry name" value="KH_dom_type_1_sf"/>
</dbReference>
<keyword evidence="6" id="KW-0597">Phosphoprotein</keyword>
<evidence type="ECO:0000313" key="18">
    <source>
        <dbReference type="EMBL" id="KAF5886751.1"/>
    </source>
</evidence>
<comment type="subcellular location">
    <subcellularLocation>
        <location evidence="2">Cytoplasm</location>
    </subcellularLocation>
    <subcellularLocation>
        <location evidence="1">Nucleus</location>
    </subcellularLocation>
</comment>
<evidence type="ECO:0000256" key="9">
    <source>
        <dbReference type="ARBA" id="ARBA00023187"/>
    </source>
</evidence>
<feature type="domain" description="ATP-dependent RNA helicase PRP5/DDX46/KHDC4 KH" evidence="17">
    <location>
        <begin position="102"/>
        <end position="184"/>
    </location>
</feature>
<feature type="compositionally biased region" description="Acidic residues" evidence="15">
    <location>
        <begin position="437"/>
        <end position="457"/>
    </location>
</feature>
<keyword evidence="7" id="KW-0507">mRNA processing</keyword>
<evidence type="ECO:0000256" key="11">
    <source>
        <dbReference type="ARBA" id="ARBA00030267"/>
    </source>
</evidence>
<organism evidence="18 19">
    <name type="scientific">Clarias magur</name>
    <name type="common">Asian catfish</name>
    <name type="synonym">Macropteronotus magur</name>
    <dbReference type="NCBI Taxonomy" id="1594786"/>
    <lineage>
        <taxon>Eukaryota</taxon>
        <taxon>Metazoa</taxon>
        <taxon>Chordata</taxon>
        <taxon>Craniata</taxon>
        <taxon>Vertebrata</taxon>
        <taxon>Euteleostomi</taxon>
        <taxon>Actinopterygii</taxon>
        <taxon>Neopterygii</taxon>
        <taxon>Teleostei</taxon>
        <taxon>Ostariophysi</taxon>
        <taxon>Siluriformes</taxon>
        <taxon>Clariidae</taxon>
        <taxon>Clarias</taxon>
    </lineage>
</organism>
<comment type="similarity">
    <text evidence="3">Belongs to the KHDC4 family.</text>
</comment>
<dbReference type="FunFam" id="3.30.1370.10:FF:000035">
    <property type="entry name" value="KH domain-containing 4, pre-mRNA-splicing factor"/>
    <property type="match status" value="1"/>
</dbReference>
<dbReference type="GO" id="GO:0003723">
    <property type="term" value="F:RNA binding"/>
    <property type="evidence" value="ECO:0007669"/>
    <property type="project" value="UniProtKB-KW"/>
</dbReference>
<dbReference type="CDD" id="cd22386">
    <property type="entry name" value="KH-I_KHDC4_rpt2"/>
    <property type="match status" value="1"/>
</dbReference>
<dbReference type="PANTHER" id="PTHR15744">
    <property type="entry name" value="BLOM7"/>
    <property type="match status" value="1"/>
</dbReference>
<feature type="region of interest" description="Disordered" evidence="15">
    <location>
        <begin position="187"/>
        <end position="239"/>
    </location>
</feature>
<keyword evidence="9" id="KW-0508">mRNA splicing</keyword>
<dbReference type="FunFam" id="3.30.1370.10:FF:000066">
    <property type="entry name" value="KH domain containing 4, pre-mRNA splicing factor"/>
    <property type="match status" value="1"/>
</dbReference>
<keyword evidence="10" id="KW-0539">Nucleus</keyword>
<dbReference type="InterPro" id="IPR056149">
    <property type="entry name" value="PRP5/DDX46/KHDC4_KH"/>
</dbReference>
<dbReference type="GO" id="GO:0008380">
    <property type="term" value="P:RNA splicing"/>
    <property type="evidence" value="ECO:0007669"/>
    <property type="project" value="UniProtKB-KW"/>
</dbReference>
<dbReference type="Gene3D" id="3.30.1370.10">
    <property type="entry name" value="K Homology domain, type 1"/>
    <property type="match status" value="2"/>
</dbReference>
<reference evidence="18" key="1">
    <citation type="submission" date="2020-07" db="EMBL/GenBank/DDBJ databases">
        <title>Clarias magur genome sequencing, assembly and annotation.</title>
        <authorList>
            <person name="Kushwaha B."/>
            <person name="Kumar R."/>
            <person name="Das P."/>
            <person name="Joshi C.G."/>
            <person name="Kumar D."/>
            <person name="Nagpure N.S."/>
            <person name="Pandey M."/>
            <person name="Agarwal S."/>
            <person name="Srivastava S."/>
            <person name="Singh M."/>
            <person name="Sahoo L."/>
            <person name="Jayasankar P."/>
            <person name="Meher P.K."/>
            <person name="Koringa P.G."/>
            <person name="Iquebal M.A."/>
            <person name="Das S.P."/>
            <person name="Bit A."/>
            <person name="Patnaik S."/>
            <person name="Patel N."/>
            <person name="Shah T.M."/>
            <person name="Hinsu A."/>
            <person name="Jena J.K."/>
        </authorList>
    </citation>
    <scope>NUCLEOTIDE SEQUENCE</scope>
    <source>
        <strain evidence="18">CIFAMagur01</strain>
        <tissue evidence="18">Testis</tissue>
    </source>
</reference>
<evidence type="ECO:0000256" key="6">
    <source>
        <dbReference type="ARBA" id="ARBA00022553"/>
    </source>
</evidence>
<evidence type="ECO:0000256" key="15">
    <source>
        <dbReference type="SAM" id="MobiDB-lite"/>
    </source>
</evidence>
<feature type="region of interest" description="Disordered" evidence="15">
    <location>
        <begin position="30"/>
        <end position="54"/>
    </location>
</feature>
<evidence type="ECO:0000313" key="19">
    <source>
        <dbReference type="Proteomes" id="UP000727407"/>
    </source>
</evidence>
<dbReference type="InterPro" id="IPR047890">
    <property type="entry name" value="KHDC4_KH-I_first"/>
</dbReference>
<dbReference type="Pfam" id="PF23469">
    <property type="entry name" value="KH_12"/>
    <property type="match status" value="1"/>
</dbReference>
<evidence type="ECO:0000256" key="10">
    <source>
        <dbReference type="ARBA" id="ARBA00023242"/>
    </source>
</evidence>
<feature type="region of interest" description="Disordered" evidence="15">
    <location>
        <begin position="412"/>
        <end position="501"/>
    </location>
</feature>
<dbReference type="Proteomes" id="UP000727407">
    <property type="component" value="Unassembled WGS sequence"/>
</dbReference>
<feature type="non-terminal residue" evidence="18">
    <location>
        <position position="1"/>
    </location>
</feature>
<comment type="caution">
    <text evidence="18">The sequence shown here is derived from an EMBL/GenBank/DDBJ whole genome shotgun (WGS) entry which is preliminary data.</text>
</comment>
<sequence>CLNSRWDQPKSKTELLQGIVGNVSTTKSAAAPLGPAVTPGAGPQQPSAPNAPAQGGVEMATAMAAKLNAMLMAKGKLKPLQPLPSKAPTSAPLPVSSEEIVVTEVDINDVPVNCRNLLTKSKTQEEIRLHSGALVSTKGLFLNDNEKTTYKGGERPLYLHVQGRTQDEVNKAVMRIKEIISEDVMRASGGQQPAVMPPVPVYPQPPRPSVPAQPHLPTPRPPNAPVTPAHRPPPPHAGSFVHTKLFVGLEQCLPSFSVNEKVEGPNGSYLQHIQTETGARVFLRGKGSGYIEQASRRESFEPLYLYISHPNSAGLEAAKKLCESLLETVRSEHARMVSVYTATGSTQAAYPSQGYSSSSSSYSSQSWYGYPSAYPSYPGTGSYWGRADGADSAQMVQYPVCPRQSTSFILQDEEKTPESAVNDSSSVSSPKRRFIEENEQEEEKAPTEETESDDPVDEPVCTADNVSKSDGVLMPPPPAPVVSSLPAPLKRPLEEPPLTHT</sequence>
<dbReference type="EMBL" id="QNUK01001158">
    <property type="protein sequence ID" value="KAF5886751.1"/>
    <property type="molecule type" value="Genomic_DNA"/>
</dbReference>
<gene>
    <name evidence="18" type="ORF">DAT39_022447</name>
</gene>
<dbReference type="InterPro" id="IPR055256">
    <property type="entry name" value="KH_1_KHDC4/BBP-like"/>
</dbReference>
<evidence type="ECO:0000256" key="5">
    <source>
        <dbReference type="ARBA" id="ARBA00022490"/>
    </source>
</evidence>
<feature type="non-terminal residue" evidence="18">
    <location>
        <position position="501"/>
    </location>
</feature>
<name>A0A8J4WZB9_CLAMG</name>
<dbReference type="GO" id="GO:0005737">
    <property type="term" value="C:cytoplasm"/>
    <property type="evidence" value="ECO:0007669"/>
    <property type="project" value="UniProtKB-SubCell"/>
</dbReference>
<feature type="compositionally biased region" description="Low complexity" evidence="15">
    <location>
        <begin position="39"/>
        <end position="54"/>
    </location>
</feature>
<evidence type="ECO:0000259" key="16">
    <source>
        <dbReference type="Pfam" id="PF22675"/>
    </source>
</evidence>
<evidence type="ECO:0000256" key="1">
    <source>
        <dbReference type="ARBA" id="ARBA00004123"/>
    </source>
</evidence>
<keyword evidence="8" id="KW-0694">RNA-binding</keyword>